<reference evidence="2" key="2">
    <citation type="submission" date="2013-07" db="EMBL/GenBank/DDBJ databases">
        <authorList>
            <consortium name="The Broad Institute Genome Sequencing Platform"/>
            <person name="Cuomo C."/>
            <person name="Litvintseva A."/>
            <person name="Chen Y."/>
            <person name="Heitman J."/>
            <person name="Sun S."/>
            <person name="Springer D."/>
            <person name="Dromer F."/>
            <person name="Young S.K."/>
            <person name="Zeng Q."/>
            <person name="Gargeya S."/>
            <person name="Fitzgerald M."/>
            <person name="Abouelleil A."/>
            <person name="Alvarado L."/>
            <person name="Berlin A.M."/>
            <person name="Chapman S.B."/>
            <person name="Dewar J."/>
            <person name="Goldberg J."/>
            <person name="Griggs A."/>
            <person name="Gujja S."/>
            <person name="Hansen M."/>
            <person name="Howarth C."/>
            <person name="Imamovic A."/>
            <person name="Larimer J."/>
            <person name="McCowan C."/>
            <person name="Murphy C."/>
            <person name="Pearson M."/>
            <person name="Priest M."/>
            <person name="Roberts A."/>
            <person name="Saif S."/>
            <person name="Shea T."/>
            <person name="Sykes S."/>
            <person name="Wortman J."/>
            <person name="Nusbaum C."/>
            <person name="Birren B."/>
        </authorList>
    </citation>
    <scope>NUCLEOTIDE SEQUENCE</scope>
    <source>
        <strain evidence="2">CBS 10117</strain>
    </source>
</reference>
<dbReference type="PANTHER" id="PTHR11803:SF12">
    <property type="entry name" value="TRANSLATION INITIATION INHIBITOR"/>
    <property type="match status" value="1"/>
</dbReference>
<dbReference type="FunFam" id="3.30.1330.40:FF:000004">
    <property type="entry name" value="Translation initiation inhibitor"/>
    <property type="match status" value="1"/>
</dbReference>
<dbReference type="GO" id="GO:0005739">
    <property type="term" value="C:mitochondrion"/>
    <property type="evidence" value="ECO:0007669"/>
    <property type="project" value="TreeGrafter"/>
</dbReference>
<dbReference type="InterPro" id="IPR035959">
    <property type="entry name" value="RutC-like_sf"/>
</dbReference>
<dbReference type="GO" id="GO:0019239">
    <property type="term" value="F:deaminase activity"/>
    <property type="evidence" value="ECO:0007669"/>
    <property type="project" value="TreeGrafter"/>
</dbReference>
<dbReference type="VEuPathDB" id="FungiDB:I303_07549"/>
<evidence type="ECO:0000313" key="2">
    <source>
        <dbReference type="EMBL" id="WWC65506.1"/>
    </source>
</evidence>
<dbReference type="GO" id="GO:0005829">
    <property type="term" value="C:cytosol"/>
    <property type="evidence" value="ECO:0007669"/>
    <property type="project" value="TreeGrafter"/>
</dbReference>
<organism evidence="1">
    <name type="scientific">Kwoniella dejecticola CBS 10117</name>
    <dbReference type="NCBI Taxonomy" id="1296121"/>
    <lineage>
        <taxon>Eukaryota</taxon>
        <taxon>Fungi</taxon>
        <taxon>Dikarya</taxon>
        <taxon>Basidiomycota</taxon>
        <taxon>Agaricomycotina</taxon>
        <taxon>Tremellomycetes</taxon>
        <taxon>Tremellales</taxon>
        <taxon>Cryptococcaceae</taxon>
        <taxon>Kwoniella</taxon>
    </lineage>
</organism>
<dbReference type="Proteomes" id="UP000078595">
    <property type="component" value="Chromosome 11"/>
</dbReference>
<dbReference type="InterPro" id="IPR006175">
    <property type="entry name" value="YjgF/YER057c/UK114"/>
</dbReference>
<accession>A0A1A5ZY93</accession>
<evidence type="ECO:0000313" key="1">
    <source>
        <dbReference type="EMBL" id="OBR82781.1"/>
    </source>
</evidence>
<reference evidence="1" key="1">
    <citation type="submission" date="2013-07" db="EMBL/GenBank/DDBJ databases">
        <title>The Genome Sequence of Cryptococcus dejecticola CBS10117.</title>
        <authorList>
            <consortium name="The Broad Institute Genome Sequencing Platform"/>
            <person name="Cuomo C."/>
            <person name="Litvintseva A."/>
            <person name="Chen Y."/>
            <person name="Heitman J."/>
            <person name="Sun S."/>
            <person name="Springer D."/>
            <person name="Dromer F."/>
            <person name="Young S.K."/>
            <person name="Zeng Q."/>
            <person name="Gargeya S."/>
            <person name="Fitzgerald M."/>
            <person name="Abouelleil A."/>
            <person name="Alvarado L."/>
            <person name="Berlin A.M."/>
            <person name="Chapman S.B."/>
            <person name="Dewar J."/>
            <person name="Goldberg J."/>
            <person name="Griggs A."/>
            <person name="Gujja S."/>
            <person name="Hansen M."/>
            <person name="Howarth C."/>
            <person name="Imamovic A."/>
            <person name="Larimer J."/>
            <person name="McCowan C."/>
            <person name="Murphy C."/>
            <person name="Pearson M."/>
            <person name="Priest M."/>
            <person name="Roberts A."/>
            <person name="Saif S."/>
            <person name="Shea T."/>
            <person name="Sykes S."/>
            <person name="Wortman J."/>
            <person name="Nusbaum C."/>
            <person name="Birren B."/>
        </authorList>
    </citation>
    <scope>NUCLEOTIDE SEQUENCE [LARGE SCALE GENOMIC DNA]</scope>
    <source>
        <strain evidence="1">CBS 10117</strain>
    </source>
</reference>
<dbReference type="Gene3D" id="3.30.1330.40">
    <property type="entry name" value="RutC-like"/>
    <property type="match status" value="1"/>
</dbReference>
<dbReference type="CDD" id="cd00448">
    <property type="entry name" value="YjgF_YER057c_UK114_family"/>
    <property type="match status" value="1"/>
</dbReference>
<evidence type="ECO:0000313" key="3">
    <source>
        <dbReference type="Proteomes" id="UP000078595"/>
    </source>
</evidence>
<dbReference type="AlphaFoldDB" id="A0A1A5ZY93"/>
<dbReference type="KEGG" id="kdj:28971248"/>
<dbReference type="STRING" id="1296121.A0A1A5ZY93"/>
<dbReference type="GeneID" id="28971248"/>
<dbReference type="EMBL" id="CP144540">
    <property type="protein sequence ID" value="WWC65506.1"/>
    <property type="molecule type" value="Genomic_DNA"/>
</dbReference>
<gene>
    <name evidence="1" type="ORF">I303_07549</name>
    <name evidence="2" type="ORF">I303_108124</name>
</gene>
<name>A0A1A5ZY93_9TREE</name>
<dbReference type="EMBL" id="KI894035">
    <property type="protein sequence ID" value="OBR82781.1"/>
    <property type="molecule type" value="Genomic_DNA"/>
</dbReference>
<protein>
    <submittedName>
        <fullName evidence="1">Uncharacterized protein</fullName>
    </submittedName>
</protein>
<proteinExistence type="predicted"/>
<keyword evidence="3" id="KW-1185">Reference proteome</keyword>
<dbReference type="Pfam" id="PF01042">
    <property type="entry name" value="Ribonuc_L-PSP"/>
    <property type="match status" value="1"/>
</dbReference>
<reference evidence="2" key="3">
    <citation type="submission" date="2024-02" db="EMBL/GenBank/DDBJ databases">
        <title>Comparative genomics of Cryptococcus and Kwoniella reveals pathogenesis evolution and contrasting modes of karyotype evolution via chromosome fusion or intercentromeric recombination.</title>
        <authorList>
            <person name="Coelho M.A."/>
            <person name="David-Palma M."/>
            <person name="Shea T."/>
            <person name="Bowers K."/>
            <person name="McGinley-Smith S."/>
            <person name="Mohammad A.W."/>
            <person name="Gnirke A."/>
            <person name="Yurkov A.M."/>
            <person name="Nowrousian M."/>
            <person name="Sun S."/>
            <person name="Cuomo C.A."/>
            <person name="Heitman J."/>
        </authorList>
    </citation>
    <scope>NUCLEOTIDE SEQUENCE</scope>
    <source>
        <strain evidence="2">CBS 10117</strain>
    </source>
</reference>
<sequence length="119" mass="12680">MSKQIIGNDKYPLKPHNSPAVKVPGLVFASGQVGQGDIETATKQSITALKEVLELSGSSLEKVVKFNIYLKDMNDMVTMNDVFVSLLPEGPKPARTCIQAGCLPGGPNARIEIEAIAQA</sequence>
<dbReference type="SUPFAM" id="SSF55298">
    <property type="entry name" value="YjgF-like"/>
    <property type="match status" value="1"/>
</dbReference>
<dbReference type="PANTHER" id="PTHR11803">
    <property type="entry name" value="2-IMINOBUTANOATE/2-IMINOPROPANOATE DEAMINASE RIDA"/>
    <property type="match status" value="1"/>
</dbReference>
<dbReference type="RefSeq" id="XP_018260623.1">
    <property type="nucleotide sequence ID" value="XM_018410813.1"/>
</dbReference>
<dbReference type="OrthoDB" id="309640at2759"/>